<sequence length="199" mass="23092">MKFIYIFSLAGILSSQIYAQNDKDFINESWYNSAEMKSTADLVKIYDQNCVTQENEACSQLGASILEKFKNPEFTESAINYLMLKTHPKVENYNNGEFFYYNGLRMHLTNIALDAKINYITEYLKSKDFAEQEHEYYFSTLKEDFYKSSSLHHVYASSACEIERASFTNGSGSPNTYMICKSEYNLRYMSTLNTIISIF</sequence>
<keyword evidence="1" id="KW-0614">Plasmid</keyword>
<evidence type="ECO:0000313" key="1">
    <source>
        <dbReference type="EMBL" id="BCM73387.1"/>
    </source>
</evidence>
<dbReference type="AlphaFoldDB" id="A0A7I8HR10"/>
<reference evidence="1" key="1">
    <citation type="submission" date="2020-10" db="EMBL/GenBank/DDBJ databases">
        <title>First report of a multidrug-resistant plasmid encoding blaNDM-1, blaOXA-420 and armA in a clinical isolate of Acinetobacter variabilis in Japan.</title>
        <authorList>
            <person name="Tohya M."/>
            <person name="Uechi K."/>
            <person name="Kirikae T."/>
        </authorList>
    </citation>
    <scope>NUCLEOTIDE SEQUENCE</scope>
    <source>
        <strain evidence="1">RYU24</strain>
        <plasmid evidence="1">pRYU24</plasmid>
    </source>
</reference>
<accession>A0A7I8HR10</accession>
<organism evidence="1">
    <name type="scientific">Acinetobacter variabilis</name>
    <dbReference type="NCBI Taxonomy" id="70346"/>
    <lineage>
        <taxon>Bacteria</taxon>
        <taxon>Pseudomonadati</taxon>
        <taxon>Pseudomonadota</taxon>
        <taxon>Gammaproteobacteria</taxon>
        <taxon>Moraxellales</taxon>
        <taxon>Moraxellaceae</taxon>
        <taxon>Acinetobacter</taxon>
    </lineage>
</organism>
<protein>
    <submittedName>
        <fullName evidence="1">Uncharacterized protein</fullName>
    </submittedName>
</protein>
<dbReference type="RefSeq" id="WP_107112077.1">
    <property type="nucleotide sequence ID" value="NZ_LC591943.1"/>
</dbReference>
<dbReference type="EMBL" id="LC591943">
    <property type="protein sequence ID" value="BCM73387.1"/>
    <property type="molecule type" value="Genomic_DNA"/>
</dbReference>
<proteinExistence type="predicted"/>
<name>A0A7I8HR10_9GAMM</name>
<geneLocation type="plasmid" evidence="1">
    <name>pRYU24</name>
</geneLocation>